<evidence type="ECO:0000313" key="9">
    <source>
        <dbReference type="EMBL" id="ADI00937.1"/>
    </source>
</evidence>
<evidence type="ECO:0000256" key="2">
    <source>
        <dbReference type="ARBA" id="ARBA00009256"/>
    </source>
</evidence>
<dbReference type="PANTHER" id="PTHR21299">
    <property type="entry name" value="CYTIDYLATE KINASE/PANTOATE-BETA-ALANINE LIGASE"/>
    <property type="match status" value="1"/>
</dbReference>
<keyword evidence="10" id="KW-1185">Reference proteome</keyword>
<evidence type="ECO:0000256" key="3">
    <source>
        <dbReference type="ARBA" id="ARBA00022598"/>
    </source>
</evidence>
<keyword evidence="6 8" id="KW-0067">ATP-binding</keyword>
<name>D7CJ48_SYNLT</name>
<dbReference type="HOGENOM" id="CLU_047148_0_0_9"/>
<dbReference type="InterPro" id="IPR003721">
    <property type="entry name" value="Pantoate_ligase"/>
</dbReference>
<dbReference type="RefSeq" id="WP_013174341.1">
    <property type="nucleotide sequence ID" value="NC_014220.1"/>
</dbReference>
<dbReference type="EC" id="6.3.2.1" evidence="8"/>
<dbReference type="Gene3D" id="3.30.1300.10">
    <property type="entry name" value="Pantoate-beta-alanine ligase, C-terminal domain"/>
    <property type="match status" value="1"/>
</dbReference>
<comment type="function">
    <text evidence="8">Catalyzes the condensation of pantoate with beta-alanine in an ATP-dependent reaction via a pantoyl-adenylate intermediate.</text>
</comment>
<dbReference type="AlphaFoldDB" id="D7CJ48"/>
<dbReference type="SUPFAM" id="SSF52374">
    <property type="entry name" value="Nucleotidylyl transferase"/>
    <property type="match status" value="1"/>
</dbReference>
<dbReference type="Proteomes" id="UP000000378">
    <property type="component" value="Chromosome"/>
</dbReference>
<dbReference type="GO" id="GO:0004592">
    <property type="term" value="F:pantoate-beta-alanine ligase activity"/>
    <property type="evidence" value="ECO:0007669"/>
    <property type="project" value="UniProtKB-UniRule"/>
</dbReference>
<evidence type="ECO:0000256" key="1">
    <source>
        <dbReference type="ARBA" id="ARBA00004990"/>
    </source>
</evidence>
<evidence type="ECO:0000256" key="6">
    <source>
        <dbReference type="ARBA" id="ARBA00022840"/>
    </source>
</evidence>
<dbReference type="HAMAP" id="MF_00158">
    <property type="entry name" value="PanC"/>
    <property type="match status" value="1"/>
</dbReference>
<dbReference type="UniPathway" id="UPA00028">
    <property type="reaction ID" value="UER00005"/>
</dbReference>
<dbReference type="OrthoDB" id="9773087at2"/>
<keyword evidence="5 8" id="KW-0547">Nucleotide-binding</keyword>
<dbReference type="KEGG" id="slp:Slip_0137"/>
<dbReference type="FunFam" id="3.40.50.620:FF:000013">
    <property type="entry name" value="Pantothenate synthetase"/>
    <property type="match status" value="1"/>
</dbReference>
<comment type="pathway">
    <text evidence="1 8">Cofactor biosynthesis; (R)-pantothenate biosynthesis; (R)-pantothenate from (R)-pantoate and beta-alanine: step 1/1.</text>
</comment>
<comment type="subunit">
    <text evidence="8">Homodimer.</text>
</comment>
<comment type="subcellular location">
    <subcellularLocation>
        <location evidence="8">Cytoplasm</location>
    </subcellularLocation>
</comment>
<feature type="binding site" evidence="8">
    <location>
        <position position="154"/>
    </location>
    <ligand>
        <name>(R)-pantoate</name>
        <dbReference type="ChEBI" id="CHEBI:15980"/>
    </ligand>
</feature>
<dbReference type="PANTHER" id="PTHR21299:SF1">
    <property type="entry name" value="PANTOATE--BETA-ALANINE LIGASE"/>
    <property type="match status" value="1"/>
</dbReference>
<evidence type="ECO:0000256" key="8">
    <source>
        <dbReference type="HAMAP-Rule" id="MF_00158"/>
    </source>
</evidence>
<gene>
    <name evidence="8" type="primary">panC</name>
    <name evidence="9" type="ordered locus">Slip_0137</name>
</gene>
<comment type="similarity">
    <text evidence="2 8">Belongs to the pantothenate synthetase family.</text>
</comment>
<dbReference type="CDD" id="cd00560">
    <property type="entry name" value="PanC"/>
    <property type="match status" value="1"/>
</dbReference>
<dbReference type="GO" id="GO:0005829">
    <property type="term" value="C:cytosol"/>
    <property type="evidence" value="ECO:0007669"/>
    <property type="project" value="TreeGrafter"/>
</dbReference>
<reference evidence="10" key="1">
    <citation type="journal article" date="2010" name="Stand. Genomic Sci.">
        <title>Complete genome sequence of Syntrophothermus lipocalidus type strain (TGB-C1T).</title>
        <authorList>
            <consortium name="US DOE Joint Genome Institute (JGI-PGF)"/>
            <person name="Djao O."/>
            <person name="Zhang X."/>
            <person name="Lucas S."/>
            <person name="Lapidus A."/>
            <person name="Glavina Del Rio T."/>
            <person name="Nolan M."/>
            <person name="Tice H."/>
            <person name="Cheng J."/>
            <person name="Han C."/>
            <person name="Tapia R."/>
            <person name="Goodwin L."/>
            <person name="Pitluck S."/>
            <person name="Liolios K."/>
            <person name="Ivanova N."/>
            <person name="Mavromatis K."/>
            <person name="Mikhailova N."/>
            <person name="Ovchinnikova G."/>
            <person name="Pati A."/>
            <person name="Brambilla E."/>
            <person name="Chen A."/>
            <person name="Palaniappan K."/>
            <person name="Land M."/>
            <person name="Hauser L."/>
            <person name="Chang Y."/>
            <person name="Jeffries C."/>
            <person name="Rohde M."/>
            <person name="Sikorski J."/>
            <person name="Spring S."/>
            <person name="Goker M."/>
            <person name="Detter J."/>
            <person name="Woyke T."/>
            <person name="Bristow J."/>
            <person name="Eisen J."/>
            <person name="Markowitz V."/>
            <person name="Hugenholtz P."/>
            <person name="Kyrpides N."/>
            <person name="Klenk H."/>
        </authorList>
    </citation>
    <scope>NUCLEOTIDE SEQUENCE [LARGE SCALE GENOMIC DNA]</scope>
    <source>
        <strain evidence="10">DSM 12680 / TGB-C1</strain>
    </source>
</reference>
<comment type="catalytic activity">
    <reaction evidence="7 8">
        <text>(R)-pantoate + beta-alanine + ATP = (R)-pantothenate + AMP + diphosphate + H(+)</text>
        <dbReference type="Rhea" id="RHEA:10912"/>
        <dbReference type="ChEBI" id="CHEBI:15378"/>
        <dbReference type="ChEBI" id="CHEBI:15980"/>
        <dbReference type="ChEBI" id="CHEBI:29032"/>
        <dbReference type="ChEBI" id="CHEBI:30616"/>
        <dbReference type="ChEBI" id="CHEBI:33019"/>
        <dbReference type="ChEBI" id="CHEBI:57966"/>
        <dbReference type="ChEBI" id="CHEBI:456215"/>
        <dbReference type="EC" id="6.3.2.1"/>
    </reaction>
</comment>
<dbReference type="EMBL" id="CP002048">
    <property type="protein sequence ID" value="ADI00937.1"/>
    <property type="molecule type" value="Genomic_DNA"/>
</dbReference>
<feature type="binding site" evidence="8">
    <location>
        <position position="61"/>
    </location>
    <ligand>
        <name>(R)-pantoate</name>
        <dbReference type="ChEBI" id="CHEBI:15980"/>
    </ligand>
</feature>
<dbReference type="InterPro" id="IPR042176">
    <property type="entry name" value="Pantoate_ligase_C"/>
</dbReference>
<sequence>MQVFTRVQEMQEWSLQQKRLGKKIGLVPTMGYLHDGHLSLVRRAKAECDVVIVSIFVNPLQFGVGEDYEEYPRDLTRDAALLEKEGVEATFAPSVKEMYPQGYSTTVEVGGEITAKLCGKSRPGHFKGVTTVVSKLFNICLPEVAYFGQKDAQQAMIIEKMVRELNFPLRIVRGPIVRESDGLAMSSRNVYLNEEERKSALVLSQALGLARELIENGETSVGKVKEAMINLINSKPFTDIDYVEIYNGEDLSDLAEIKGKVLVALAVRVGKTRLIDNLLLEV</sequence>
<keyword evidence="8" id="KW-0963">Cytoplasm</keyword>
<accession>D7CJ48</accession>
<dbReference type="STRING" id="643648.Slip_0137"/>
<dbReference type="GO" id="GO:0015940">
    <property type="term" value="P:pantothenate biosynthetic process"/>
    <property type="evidence" value="ECO:0007669"/>
    <property type="project" value="UniProtKB-UniRule"/>
</dbReference>
<dbReference type="NCBIfam" id="TIGR00125">
    <property type="entry name" value="cyt_tran_rel"/>
    <property type="match status" value="1"/>
</dbReference>
<organism evidence="9 10">
    <name type="scientific">Syntrophothermus lipocalidus (strain DSM 12680 / TGB-C1)</name>
    <dbReference type="NCBI Taxonomy" id="643648"/>
    <lineage>
        <taxon>Bacteria</taxon>
        <taxon>Bacillati</taxon>
        <taxon>Bacillota</taxon>
        <taxon>Clostridia</taxon>
        <taxon>Eubacteriales</taxon>
        <taxon>Syntrophomonadaceae</taxon>
        <taxon>Syntrophothermus</taxon>
    </lineage>
</organism>
<dbReference type="InterPro" id="IPR004821">
    <property type="entry name" value="Cyt_trans-like"/>
</dbReference>
<feature type="active site" description="Proton donor" evidence="8">
    <location>
        <position position="37"/>
    </location>
</feature>
<evidence type="ECO:0000256" key="7">
    <source>
        <dbReference type="ARBA" id="ARBA00048258"/>
    </source>
</evidence>
<protein>
    <recommendedName>
        <fullName evidence="8">Pantothenate synthetase</fullName>
        <shortName evidence="8">PS</shortName>
        <ecNumber evidence="8">6.3.2.1</ecNumber>
    </recommendedName>
    <alternativeName>
        <fullName evidence="8">Pantoate--beta-alanine ligase</fullName>
    </alternativeName>
    <alternativeName>
        <fullName evidence="8">Pantoate-activating enzyme</fullName>
    </alternativeName>
</protein>
<feature type="binding site" evidence="8">
    <location>
        <position position="61"/>
    </location>
    <ligand>
        <name>beta-alanine</name>
        <dbReference type="ChEBI" id="CHEBI:57966"/>
    </ligand>
</feature>
<keyword evidence="3 8" id="KW-0436">Ligase</keyword>
<feature type="binding site" evidence="8">
    <location>
        <begin position="185"/>
        <end position="188"/>
    </location>
    <ligand>
        <name>ATP</name>
        <dbReference type="ChEBI" id="CHEBI:30616"/>
    </ligand>
</feature>
<dbReference type="InterPro" id="IPR014729">
    <property type="entry name" value="Rossmann-like_a/b/a_fold"/>
</dbReference>
<reference evidence="9 10" key="2">
    <citation type="journal article" date="2010" name="Stand. Genomic Sci.">
        <title>Complete genome sequence of Syntrophothermus lipocalidus type strain (TGB-C1).</title>
        <authorList>
            <person name="Djao O.D."/>
            <person name="Zhang X."/>
            <person name="Lucas S."/>
            <person name="Lapidus A."/>
            <person name="Del Rio T.G."/>
            <person name="Nolan M."/>
            <person name="Tice H."/>
            <person name="Cheng J.F."/>
            <person name="Han C."/>
            <person name="Tapia R."/>
            <person name="Goodwin L."/>
            <person name="Pitluck S."/>
            <person name="Liolios K."/>
            <person name="Ivanova N."/>
            <person name="Mavromatis K."/>
            <person name="Mikhailova N."/>
            <person name="Ovchinnikova G."/>
            <person name="Pati A."/>
            <person name="Brambilla E."/>
            <person name="Chen A."/>
            <person name="Palaniappan K."/>
            <person name="Land M."/>
            <person name="Hauser L."/>
            <person name="Chang Y.J."/>
            <person name="Jeffries C.D."/>
            <person name="Rohde M."/>
            <person name="Sikorski J."/>
            <person name="Spring S."/>
            <person name="Goker M."/>
            <person name="Detter J.C."/>
            <person name="Woyke T."/>
            <person name="Bristow J."/>
            <person name="Eisen J.A."/>
            <person name="Markowitz V."/>
            <person name="Hugenholtz P."/>
            <person name="Kyrpides N.C."/>
            <person name="Klenk H.P."/>
        </authorList>
    </citation>
    <scope>NUCLEOTIDE SEQUENCE [LARGE SCALE GENOMIC DNA]</scope>
    <source>
        <strain evidence="10">DSM 12680 / TGB-C1</strain>
    </source>
</reference>
<proteinExistence type="inferred from homology"/>
<comment type="miscellaneous">
    <text evidence="8">The reaction proceeds by a bi uni uni bi ping pong mechanism.</text>
</comment>
<dbReference type="Gene3D" id="3.40.50.620">
    <property type="entry name" value="HUPs"/>
    <property type="match status" value="1"/>
</dbReference>
<evidence type="ECO:0000313" key="10">
    <source>
        <dbReference type="Proteomes" id="UP000000378"/>
    </source>
</evidence>
<dbReference type="NCBIfam" id="TIGR00018">
    <property type="entry name" value="panC"/>
    <property type="match status" value="1"/>
</dbReference>
<feature type="binding site" evidence="8">
    <location>
        <begin position="148"/>
        <end position="151"/>
    </location>
    <ligand>
        <name>ATP</name>
        <dbReference type="ChEBI" id="CHEBI:30616"/>
    </ligand>
</feature>
<dbReference type="FunFam" id="3.30.1300.10:FF:000001">
    <property type="entry name" value="Pantothenate synthetase"/>
    <property type="match status" value="1"/>
</dbReference>
<keyword evidence="4 8" id="KW-0566">Pantothenate biosynthesis</keyword>
<dbReference type="Pfam" id="PF02569">
    <property type="entry name" value="Pantoate_ligase"/>
    <property type="match status" value="1"/>
</dbReference>
<feature type="binding site" evidence="8">
    <location>
        <position position="177"/>
    </location>
    <ligand>
        <name>ATP</name>
        <dbReference type="ChEBI" id="CHEBI:30616"/>
    </ligand>
</feature>
<dbReference type="eggNOG" id="COG0414">
    <property type="taxonomic scope" value="Bacteria"/>
</dbReference>
<evidence type="ECO:0000256" key="5">
    <source>
        <dbReference type="ARBA" id="ARBA00022741"/>
    </source>
</evidence>
<feature type="binding site" evidence="8">
    <location>
        <begin position="30"/>
        <end position="37"/>
    </location>
    <ligand>
        <name>ATP</name>
        <dbReference type="ChEBI" id="CHEBI:30616"/>
    </ligand>
</feature>
<evidence type="ECO:0000256" key="4">
    <source>
        <dbReference type="ARBA" id="ARBA00022655"/>
    </source>
</evidence>
<dbReference type="GO" id="GO:0005524">
    <property type="term" value="F:ATP binding"/>
    <property type="evidence" value="ECO:0007669"/>
    <property type="project" value="UniProtKB-KW"/>
</dbReference>